<evidence type="ECO:0000313" key="2">
    <source>
        <dbReference type="Proteomes" id="UP000316747"/>
    </source>
</evidence>
<evidence type="ECO:0008006" key="3">
    <source>
        <dbReference type="Google" id="ProtNLM"/>
    </source>
</evidence>
<dbReference type="AlphaFoldDB" id="A0A543I0X7"/>
<dbReference type="EMBL" id="VFPM01000001">
    <property type="protein sequence ID" value="TQM64238.1"/>
    <property type="molecule type" value="Genomic_DNA"/>
</dbReference>
<dbReference type="RefSeq" id="WP_141841920.1">
    <property type="nucleotide sequence ID" value="NZ_VFPM01000001.1"/>
</dbReference>
<gene>
    <name evidence="1" type="ORF">FBY41_0601</name>
</gene>
<sequence>MPWTTTREVDRFLDRAAHFLAEDVVANNALLTEAHFWSRLPGGTDDACFGWWEKDDVVAAAFVLLPDHPVLCSPLHRSAASGLPAAVPGTDLVGVDATDVGAVTEAFATRGRTFRPRSRLSLLRLGQTGIRAHPRPEGHHRLADVDDLPLLRTWFAAFHEQHPEDRSHVAFVIDQPLDDRGLLVWEVGGQPVAMASRTPKIAGMVRMGLAFQPSQGTRYADAAFDVACAEAARGAETVLVLSGSPEATDTYTALGFDCVMERVVLQEA</sequence>
<accession>A0A543I0X7</accession>
<protein>
    <recommendedName>
        <fullName evidence="3">N-acetyltransferase domain-containing protein</fullName>
    </recommendedName>
</protein>
<dbReference type="OrthoDB" id="3174529at2"/>
<comment type="caution">
    <text evidence="1">The sequence shown here is derived from an EMBL/GenBank/DDBJ whole genome shotgun (WGS) entry which is preliminary data.</text>
</comment>
<name>A0A543I0X7_9MICO</name>
<dbReference type="InterPro" id="IPR016181">
    <property type="entry name" value="Acyl_CoA_acyltransferase"/>
</dbReference>
<reference evidence="1 2" key="1">
    <citation type="submission" date="2019-06" db="EMBL/GenBank/DDBJ databases">
        <title>Genome sequencing of plant associated microbes to promote plant fitness in Sorghum bicolor and Oryza sativa.</title>
        <authorList>
            <person name="Coleman-Derr D."/>
        </authorList>
    </citation>
    <scope>NUCLEOTIDE SEQUENCE [LARGE SCALE GENOMIC DNA]</scope>
    <source>
        <strain evidence="1 2">KV-663</strain>
    </source>
</reference>
<proteinExistence type="predicted"/>
<dbReference type="SUPFAM" id="SSF55729">
    <property type="entry name" value="Acyl-CoA N-acyltransferases (Nat)"/>
    <property type="match status" value="1"/>
</dbReference>
<dbReference type="Gene3D" id="3.40.630.30">
    <property type="match status" value="1"/>
</dbReference>
<dbReference type="Proteomes" id="UP000316747">
    <property type="component" value="Unassembled WGS sequence"/>
</dbReference>
<evidence type="ECO:0000313" key="1">
    <source>
        <dbReference type="EMBL" id="TQM64238.1"/>
    </source>
</evidence>
<organism evidence="1 2">
    <name type="scientific">Humibacillus xanthopallidus</name>
    <dbReference type="NCBI Taxonomy" id="412689"/>
    <lineage>
        <taxon>Bacteria</taxon>
        <taxon>Bacillati</taxon>
        <taxon>Actinomycetota</taxon>
        <taxon>Actinomycetes</taxon>
        <taxon>Micrococcales</taxon>
        <taxon>Intrasporangiaceae</taxon>
        <taxon>Humibacillus</taxon>
    </lineage>
</organism>
<keyword evidence="2" id="KW-1185">Reference proteome</keyword>